<evidence type="ECO:0000256" key="1">
    <source>
        <dbReference type="SAM" id="Coils"/>
    </source>
</evidence>
<dbReference type="EMBL" id="MEIA01000573">
    <property type="protein sequence ID" value="OJF09404.1"/>
    <property type="molecule type" value="Genomic_DNA"/>
</dbReference>
<dbReference type="RefSeq" id="WP_071810271.1">
    <property type="nucleotide sequence ID" value="NZ_MEIA01000573.1"/>
</dbReference>
<keyword evidence="3" id="KW-1185">Reference proteome</keyword>
<dbReference type="Proteomes" id="UP000182486">
    <property type="component" value="Unassembled WGS sequence"/>
</dbReference>
<feature type="coiled-coil region" evidence="1">
    <location>
        <begin position="5"/>
        <end position="32"/>
    </location>
</feature>
<accession>A0A1K0GEZ8</accession>
<gene>
    <name evidence="2" type="ORF">BG844_37810</name>
</gene>
<dbReference type="AlphaFoldDB" id="A0A1K0GEZ8"/>
<sequence length="82" mass="9463">MTNCESDLLKKVERYENAVHELKAAHDDVKDVLTQHILFDRWKELGTPLGFKAEKPVDSEEPNRDLAQLNQQISAMSESWSH</sequence>
<name>A0A1K0GEZ8_9ACTN</name>
<reference evidence="2 3" key="1">
    <citation type="submission" date="2016-09" db="EMBL/GenBank/DDBJ databases">
        <title>Couchioplanes caeruleus draft genome sequence.</title>
        <authorList>
            <person name="Sheehan J."/>
            <person name="Caffrey P."/>
        </authorList>
    </citation>
    <scope>NUCLEOTIDE SEQUENCE [LARGE SCALE GENOMIC DNA]</scope>
    <source>
        <strain evidence="2 3">DSM 43634</strain>
    </source>
</reference>
<keyword evidence="1" id="KW-0175">Coiled coil</keyword>
<proteinExistence type="predicted"/>
<evidence type="ECO:0000313" key="2">
    <source>
        <dbReference type="EMBL" id="OJF09404.1"/>
    </source>
</evidence>
<organism evidence="2 3">
    <name type="scientific">Couchioplanes caeruleus subsp. caeruleus</name>
    <dbReference type="NCBI Taxonomy" id="56427"/>
    <lineage>
        <taxon>Bacteria</taxon>
        <taxon>Bacillati</taxon>
        <taxon>Actinomycetota</taxon>
        <taxon>Actinomycetes</taxon>
        <taxon>Micromonosporales</taxon>
        <taxon>Micromonosporaceae</taxon>
        <taxon>Couchioplanes</taxon>
    </lineage>
</organism>
<comment type="caution">
    <text evidence="2">The sequence shown here is derived from an EMBL/GenBank/DDBJ whole genome shotgun (WGS) entry which is preliminary data.</text>
</comment>
<protein>
    <submittedName>
        <fullName evidence="2">Uncharacterized protein</fullName>
    </submittedName>
</protein>
<evidence type="ECO:0000313" key="3">
    <source>
        <dbReference type="Proteomes" id="UP000182486"/>
    </source>
</evidence>